<dbReference type="AlphaFoldDB" id="A0A8R7UC44"/>
<evidence type="ECO:0000256" key="2">
    <source>
        <dbReference type="ARBA" id="ARBA00023015"/>
    </source>
</evidence>
<name>A0A8R7UC44_TRIUA</name>
<evidence type="ECO:0000256" key="5">
    <source>
        <dbReference type="ARBA" id="ARBA00023242"/>
    </source>
</evidence>
<organism evidence="6 7">
    <name type="scientific">Triticum urartu</name>
    <name type="common">Red wild einkorn</name>
    <name type="synonym">Crithodium urartu</name>
    <dbReference type="NCBI Taxonomy" id="4572"/>
    <lineage>
        <taxon>Eukaryota</taxon>
        <taxon>Viridiplantae</taxon>
        <taxon>Streptophyta</taxon>
        <taxon>Embryophyta</taxon>
        <taxon>Tracheophyta</taxon>
        <taxon>Spermatophyta</taxon>
        <taxon>Magnoliopsida</taxon>
        <taxon>Liliopsida</taxon>
        <taxon>Poales</taxon>
        <taxon>Poaceae</taxon>
        <taxon>BOP clade</taxon>
        <taxon>Pooideae</taxon>
        <taxon>Triticodae</taxon>
        <taxon>Triticeae</taxon>
        <taxon>Triticinae</taxon>
        <taxon>Triticum</taxon>
    </lineage>
</organism>
<accession>A0A8R7UC44</accession>
<comment type="subcellular location">
    <subcellularLocation>
        <location evidence="1">Nucleus</location>
    </subcellularLocation>
</comment>
<dbReference type="GO" id="GO:0003677">
    <property type="term" value="F:DNA binding"/>
    <property type="evidence" value="ECO:0007669"/>
    <property type="project" value="UniProtKB-KW"/>
</dbReference>
<protein>
    <submittedName>
        <fullName evidence="6">Uncharacterized protein</fullName>
    </submittedName>
</protein>
<dbReference type="InterPro" id="IPR015300">
    <property type="entry name" value="DNA-bd_pseudobarrel_sf"/>
</dbReference>
<evidence type="ECO:0000256" key="3">
    <source>
        <dbReference type="ARBA" id="ARBA00023125"/>
    </source>
</evidence>
<evidence type="ECO:0000256" key="1">
    <source>
        <dbReference type="ARBA" id="ARBA00004123"/>
    </source>
</evidence>
<evidence type="ECO:0000313" key="6">
    <source>
        <dbReference type="EnsemblPlants" id="TuG1812G0400003549.01.T01"/>
    </source>
</evidence>
<dbReference type="GO" id="GO:0005634">
    <property type="term" value="C:nucleus"/>
    <property type="evidence" value="ECO:0007669"/>
    <property type="project" value="UniProtKB-SubCell"/>
</dbReference>
<sequence length="152" mass="17253">MNKRNANEDYYVYIPLGLLDNFEEGITATTIQLEAHGNGMVYFVGASKQRDEQIILESELSHFIASLRIQDNDLLFFRSMRKDRLEVLVLDPSGCEKTCFAMGNSSNAREVCEDLVEIVDPPLHTLIDLSSDDNEFVEEGRFDDNEVVEEGI</sequence>
<reference evidence="6" key="3">
    <citation type="submission" date="2022-06" db="UniProtKB">
        <authorList>
            <consortium name="EnsemblPlants"/>
        </authorList>
    </citation>
    <scope>IDENTIFICATION</scope>
</reference>
<keyword evidence="3" id="KW-0238">DNA-binding</keyword>
<keyword evidence="2" id="KW-0805">Transcription regulation</keyword>
<reference evidence="7" key="1">
    <citation type="journal article" date="2013" name="Nature">
        <title>Draft genome of the wheat A-genome progenitor Triticum urartu.</title>
        <authorList>
            <person name="Ling H.Q."/>
            <person name="Zhao S."/>
            <person name="Liu D."/>
            <person name="Wang J."/>
            <person name="Sun H."/>
            <person name="Zhang C."/>
            <person name="Fan H."/>
            <person name="Li D."/>
            <person name="Dong L."/>
            <person name="Tao Y."/>
            <person name="Gao C."/>
            <person name="Wu H."/>
            <person name="Li Y."/>
            <person name="Cui Y."/>
            <person name="Guo X."/>
            <person name="Zheng S."/>
            <person name="Wang B."/>
            <person name="Yu K."/>
            <person name="Liang Q."/>
            <person name="Yang W."/>
            <person name="Lou X."/>
            <person name="Chen J."/>
            <person name="Feng M."/>
            <person name="Jian J."/>
            <person name="Zhang X."/>
            <person name="Luo G."/>
            <person name="Jiang Y."/>
            <person name="Liu J."/>
            <person name="Wang Z."/>
            <person name="Sha Y."/>
            <person name="Zhang B."/>
            <person name="Wu H."/>
            <person name="Tang D."/>
            <person name="Shen Q."/>
            <person name="Xue P."/>
            <person name="Zou S."/>
            <person name="Wang X."/>
            <person name="Liu X."/>
            <person name="Wang F."/>
            <person name="Yang Y."/>
            <person name="An X."/>
            <person name="Dong Z."/>
            <person name="Zhang K."/>
            <person name="Zhang X."/>
            <person name="Luo M.C."/>
            <person name="Dvorak J."/>
            <person name="Tong Y."/>
            <person name="Wang J."/>
            <person name="Yang H."/>
            <person name="Li Z."/>
            <person name="Wang D."/>
            <person name="Zhang A."/>
            <person name="Wang J."/>
        </authorList>
    </citation>
    <scope>NUCLEOTIDE SEQUENCE</scope>
    <source>
        <strain evidence="7">cv. G1812</strain>
    </source>
</reference>
<evidence type="ECO:0000313" key="7">
    <source>
        <dbReference type="Proteomes" id="UP000015106"/>
    </source>
</evidence>
<keyword evidence="4" id="KW-0804">Transcription</keyword>
<proteinExistence type="predicted"/>
<keyword evidence="7" id="KW-1185">Reference proteome</keyword>
<reference evidence="6" key="2">
    <citation type="submission" date="2018-03" db="EMBL/GenBank/DDBJ databases">
        <title>The Triticum urartu genome reveals the dynamic nature of wheat genome evolution.</title>
        <authorList>
            <person name="Ling H."/>
            <person name="Ma B."/>
            <person name="Shi X."/>
            <person name="Liu H."/>
            <person name="Dong L."/>
            <person name="Sun H."/>
            <person name="Cao Y."/>
            <person name="Gao Q."/>
            <person name="Zheng S."/>
            <person name="Li Y."/>
            <person name="Yu Y."/>
            <person name="Du H."/>
            <person name="Qi M."/>
            <person name="Li Y."/>
            <person name="Yu H."/>
            <person name="Cui Y."/>
            <person name="Wang N."/>
            <person name="Chen C."/>
            <person name="Wu H."/>
            <person name="Zhao Y."/>
            <person name="Zhang J."/>
            <person name="Li Y."/>
            <person name="Zhou W."/>
            <person name="Zhang B."/>
            <person name="Hu W."/>
            <person name="Eijk M."/>
            <person name="Tang J."/>
            <person name="Witsenboer H."/>
            <person name="Zhao S."/>
            <person name="Li Z."/>
            <person name="Zhang A."/>
            <person name="Wang D."/>
            <person name="Liang C."/>
        </authorList>
    </citation>
    <scope>NUCLEOTIDE SEQUENCE [LARGE SCALE GENOMIC DNA]</scope>
    <source>
        <strain evidence="6">cv. G1812</strain>
    </source>
</reference>
<dbReference type="EnsemblPlants" id="TuG1812G0400003549.01.T01">
    <property type="protein sequence ID" value="TuG1812G0400003549.01.T01"/>
    <property type="gene ID" value="TuG1812G0400003549.01"/>
</dbReference>
<dbReference type="Proteomes" id="UP000015106">
    <property type="component" value="Chromosome 4"/>
</dbReference>
<dbReference type="Gramene" id="TuG1812G0400003549.01.T01">
    <property type="protein sequence ID" value="TuG1812G0400003549.01.T01"/>
    <property type="gene ID" value="TuG1812G0400003549.01"/>
</dbReference>
<dbReference type="SUPFAM" id="SSF101936">
    <property type="entry name" value="DNA-binding pseudobarrel domain"/>
    <property type="match status" value="1"/>
</dbReference>
<keyword evidence="5" id="KW-0539">Nucleus</keyword>
<evidence type="ECO:0000256" key="4">
    <source>
        <dbReference type="ARBA" id="ARBA00023163"/>
    </source>
</evidence>